<evidence type="ECO:0000313" key="1">
    <source>
        <dbReference type="EMBL" id="GLS43644.1"/>
    </source>
</evidence>
<protein>
    <submittedName>
        <fullName evidence="1">Uncharacterized protein</fullName>
    </submittedName>
</protein>
<reference evidence="2" key="1">
    <citation type="journal article" date="2019" name="Int. J. Syst. Evol. Microbiol.">
        <title>The Global Catalogue of Microorganisms (GCM) 10K type strain sequencing project: providing services to taxonomists for standard genome sequencing and annotation.</title>
        <authorList>
            <consortium name="The Broad Institute Genomics Platform"/>
            <consortium name="The Broad Institute Genome Sequencing Center for Infectious Disease"/>
            <person name="Wu L."/>
            <person name="Ma J."/>
        </authorList>
    </citation>
    <scope>NUCLEOTIDE SEQUENCE [LARGE SCALE GENOMIC DNA]</scope>
    <source>
        <strain evidence="2">NBRC 107710</strain>
    </source>
</reference>
<dbReference type="Proteomes" id="UP001156881">
    <property type="component" value="Unassembled WGS sequence"/>
</dbReference>
<evidence type="ECO:0000313" key="2">
    <source>
        <dbReference type="Proteomes" id="UP001156881"/>
    </source>
</evidence>
<keyword evidence="2" id="KW-1185">Reference proteome</keyword>
<dbReference type="EMBL" id="BSPG01000006">
    <property type="protein sequence ID" value="GLS43644.1"/>
    <property type="molecule type" value="Genomic_DNA"/>
</dbReference>
<accession>A0ABQ6CZY7</accession>
<name>A0ABQ6CZY7_9HYPH</name>
<comment type="caution">
    <text evidence="1">The sequence shown here is derived from an EMBL/GenBank/DDBJ whole genome shotgun (WGS) entry which is preliminary data.</text>
</comment>
<proteinExistence type="predicted"/>
<gene>
    <name evidence="1" type="ORF">GCM10007884_16290</name>
</gene>
<sequence>MPWRFFRDGLRPLAGRSLRSGRLRHAPRTAWRRLVILFDVLRGLTAHRADDSAENCAADPEADPAATETTAAVAAAPPVAAVPPGRSAILRIGGKRCQDEGRAQSRPRDQ</sequence>
<organism evidence="1 2">
    <name type="scientific">Methylobacterium brachythecii</name>
    <dbReference type="NCBI Taxonomy" id="1176177"/>
    <lineage>
        <taxon>Bacteria</taxon>
        <taxon>Pseudomonadati</taxon>
        <taxon>Pseudomonadota</taxon>
        <taxon>Alphaproteobacteria</taxon>
        <taxon>Hyphomicrobiales</taxon>
        <taxon>Methylobacteriaceae</taxon>
        <taxon>Methylobacterium</taxon>
    </lineage>
</organism>